<evidence type="ECO:0000256" key="1">
    <source>
        <dbReference type="ARBA" id="ARBA00005369"/>
    </source>
</evidence>
<proteinExistence type="inferred from homology"/>
<dbReference type="EMBL" id="SMDC01000001">
    <property type="protein sequence ID" value="TCW39942.1"/>
    <property type="molecule type" value="Genomic_DNA"/>
</dbReference>
<dbReference type="InterPro" id="IPR000682">
    <property type="entry name" value="PCMT"/>
</dbReference>
<organism evidence="4 5">
    <name type="scientific">Marichromatium gracile</name>
    <name type="common">Chromatium gracile</name>
    <dbReference type="NCBI Taxonomy" id="1048"/>
    <lineage>
        <taxon>Bacteria</taxon>
        <taxon>Pseudomonadati</taxon>
        <taxon>Pseudomonadota</taxon>
        <taxon>Gammaproteobacteria</taxon>
        <taxon>Chromatiales</taxon>
        <taxon>Chromatiaceae</taxon>
        <taxon>Marichromatium</taxon>
    </lineage>
</organism>
<dbReference type="CDD" id="cd02440">
    <property type="entry name" value="AdoMet_MTases"/>
    <property type="match status" value="1"/>
</dbReference>
<dbReference type="Proteomes" id="UP000295247">
    <property type="component" value="Unassembled WGS sequence"/>
</dbReference>
<keyword evidence="4" id="KW-0489">Methyltransferase</keyword>
<dbReference type="PANTHER" id="PTHR11579:SF18">
    <property type="entry name" value="PROTEIN-L-ISOASPARTATE O-METHYLTRANSFERASE"/>
    <property type="match status" value="1"/>
</dbReference>
<dbReference type="GO" id="GO:0004719">
    <property type="term" value="F:protein-L-isoaspartate (D-aspartate) O-methyltransferase activity"/>
    <property type="evidence" value="ECO:0007669"/>
    <property type="project" value="InterPro"/>
</dbReference>
<dbReference type="RefSeq" id="WP_123139022.1">
    <property type="nucleotide sequence ID" value="NZ_JAKEDQ010000003.1"/>
</dbReference>
<keyword evidence="4" id="KW-0808">Transferase</keyword>
<dbReference type="GO" id="GO:0032259">
    <property type="term" value="P:methylation"/>
    <property type="evidence" value="ECO:0007669"/>
    <property type="project" value="UniProtKB-KW"/>
</dbReference>
<dbReference type="SUPFAM" id="SSF53335">
    <property type="entry name" value="S-adenosyl-L-methionine-dependent methyltransferases"/>
    <property type="match status" value="1"/>
</dbReference>
<comment type="caution">
    <text evidence="4">The sequence shown here is derived from an EMBL/GenBank/DDBJ whole genome shotgun (WGS) entry which is preliminary data.</text>
</comment>
<dbReference type="InterPro" id="IPR029063">
    <property type="entry name" value="SAM-dependent_MTases_sf"/>
</dbReference>
<dbReference type="Pfam" id="PF01135">
    <property type="entry name" value="PCMT"/>
    <property type="match status" value="1"/>
</dbReference>
<evidence type="ECO:0000256" key="2">
    <source>
        <dbReference type="ARBA" id="ARBA00013346"/>
    </source>
</evidence>
<dbReference type="GO" id="GO:0005737">
    <property type="term" value="C:cytoplasm"/>
    <property type="evidence" value="ECO:0007669"/>
    <property type="project" value="TreeGrafter"/>
</dbReference>
<evidence type="ECO:0000313" key="5">
    <source>
        <dbReference type="Proteomes" id="UP000295247"/>
    </source>
</evidence>
<sequence>MESPNALARFNMIQQQIRPWNVLDERVLGAMAEIGRERFVPDGYQGLAYADIEVPLANGGHMLPPRVTARMLQALAVQPDERVLEIGTGSGYATACLAALGAQVLSLEIDPEQAEIARAHLAELGTERVEIRAADGLAGPIEGGPFDAILLNGALPSDSALDALQSQLALGGRLCCILGEAPVMEAVLITRGGGQDYQREPLFETLAGTLRNAPAREQFVF</sequence>
<gene>
    <name evidence="4" type="ORF">EDC29_101358</name>
</gene>
<comment type="similarity">
    <text evidence="1">Belongs to the methyltransferase superfamily. L-isoaspartyl/D-aspartyl protein methyltransferase family.</text>
</comment>
<evidence type="ECO:0000256" key="3">
    <source>
        <dbReference type="ARBA" id="ARBA00030757"/>
    </source>
</evidence>
<dbReference type="AlphaFoldDB" id="A0A4R4AKK0"/>
<accession>A0A4R4AKK0</accession>
<reference evidence="4 5" key="1">
    <citation type="submission" date="2019-03" db="EMBL/GenBank/DDBJ databases">
        <title>Genomic Encyclopedia of Type Strains, Phase IV (KMG-IV): sequencing the most valuable type-strain genomes for metagenomic binning, comparative biology and taxonomic classification.</title>
        <authorList>
            <person name="Goeker M."/>
        </authorList>
    </citation>
    <scope>NUCLEOTIDE SEQUENCE [LARGE SCALE GENOMIC DNA]</scope>
    <source>
        <strain evidence="4 5">DSM 203</strain>
    </source>
</reference>
<name>A0A4R4AKK0_MARGR</name>
<protein>
    <recommendedName>
        <fullName evidence="2">Protein-L-isoaspartate O-methyltransferase</fullName>
    </recommendedName>
    <alternativeName>
        <fullName evidence="3">Protein L-isoaspartyl methyltransferase</fullName>
    </alternativeName>
</protein>
<evidence type="ECO:0000313" key="4">
    <source>
        <dbReference type="EMBL" id="TCW39942.1"/>
    </source>
</evidence>
<dbReference type="Gene3D" id="3.40.50.150">
    <property type="entry name" value="Vaccinia Virus protein VP39"/>
    <property type="match status" value="1"/>
</dbReference>
<dbReference type="PANTHER" id="PTHR11579">
    <property type="entry name" value="PROTEIN-L-ISOASPARTATE O-METHYLTRANSFERASE"/>
    <property type="match status" value="1"/>
</dbReference>